<dbReference type="Gene3D" id="3.40.640.10">
    <property type="entry name" value="Type I PLP-dependent aspartate aminotransferase-like (Major domain)"/>
    <property type="match status" value="1"/>
</dbReference>
<comment type="subunit">
    <text evidence="3">Homodimer.</text>
</comment>
<dbReference type="FunFam" id="3.40.640.10:FF:000053">
    <property type="entry name" value="Aminotransferase, class I"/>
    <property type="match status" value="1"/>
</dbReference>
<dbReference type="InterPro" id="IPR015422">
    <property type="entry name" value="PyrdxlP-dep_Trfase_small"/>
</dbReference>
<reference evidence="8" key="1">
    <citation type="submission" date="2020-02" db="EMBL/GenBank/DDBJ databases">
        <authorList>
            <person name="Meier V. D."/>
        </authorList>
    </citation>
    <scope>NUCLEOTIDE SEQUENCE</scope>
    <source>
        <strain evidence="8">AVDCRST_MAG19</strain>
    </source>
</reference>
<dbReference type="GO" id="GO:0030170">
    <property type="term" value="F:pyridoxal phosphate binding"/>
    <property type="evidence" value="ECO:0007669"/>
    <property type="project" value="InterPro"/>
</dbReference>
<evidence type="ECO:0000256" key="2">
    <source>
        <dbReference type="ARBA" id="ARBA00007441"/>
    </source>
</evidence>
<dbReference type="InterPro" id="IPR015421">
    <property type="entry name" value="PyrdxlP-dep_Trfase_major"/>
</dbReference>
<protein>
    <recommendedName>
        <fullName evidence="7">Aminotransferase class I/classII large domain-containing protein</fullName>
    </recommendedName>
</protein>
<dbReference type="SUPFAM" id="SSF53383">
    <property type="entry name" value="PLP-dependent transferases"/>
    <property type="match status" value="1"/>
</dbReference>
<comment type="similarity">
    <text evidence="2">Belongs to the class-I pyridoxal-phosphate-dependent aminotransferase family.</text>
</comment>
<dbReference type="PANTHER" id="PTHR42790:SF19">
    <property type="entry name" value="KYNURENINE_ALPHA-AMINOADIPATE AMINOTRANSFERASE, MITOCHONDRIAL"/>
    <property type="match status" value="1"/>
</dbReference>
<proteinExistence type="inferred from homology"/>
<keyword evidence="5" id="KW-0808">Transferase</keyword>
<dbReference type="AlphaFoldDB" id="A0A6J4U534"/>
<evidence type="ECO:0000256" key="4">
    <source>
        <dbReference type="ARBA" id="ARBA00022576"/>
    </source>
</evidence>
<name>A0A6J4U534_9BACT</name>
<gene>
    <name evidence="8" type="ORF">AVDCRST_MAG19-1519</name>
</gene>
<evidence type="ECO:0000256" key="6">
    <source>
        <dbReference type="ARBA" id="ARBA00022898"/>
    </source>
</evidence>
<comment type="cofactor">
    <cofactor evidence="1">
        <name>pyridoxal 5'-phosphate</name>
        <dbReference type="ChEBI" id="CHEBI:597326"/>
    </cofactor>
</comment>
<dbReference type="EMBL" id="CADCWL010000001">
    <property type="protein sequence ID" value="CAA9541211.1"/>
    <property type="molecule type" value="Genomic_DNA"/>
</dbReference>
<evidence type="ECO:0000256" key="1">
    <source>
        <dbReference type="ARBA" id="ARBA00001933"/>
    </source>
</evidence>
<dbReference type="InterPro" id="IPR050859">
    <property type="entry name" value="Class-I_PLP-dep_aminotransf"/>
</dbReference>
<evidence type="ECO:0000259" key="7">
    <source>
        <dbReference type="Pfam" id="PF00155"/>
    </source>
</evidence>
<evidence type="ECO:0000256" key="5">
    <source>
        <dbReference type="ARBA" id="ARBA00022679"/>
    </source>
</evidence>
<keyword evidence="6" id="KW-0663">Pyridoxal phosphate</keyword>
<accession>A0A6J4U534</accession>
<dbReference type="InterPro" id="IPR015424">
    <property type="entry name" value="PyrdxlP-dep_Trfase"/>
</dbReference>
<dbReference type="InterPro" id="IPR004839">
    <property type="entry name" value="Aminotransferase_I/II_large"/>
</dbReference>
<dbReference type="Gene3D" id="3.90.1150.10">
    <property type="entry name" value="Aspartate Aminotransferase, domain 1"/>
    <property type="match status" value="1"/>
</dbReference>
<sequence length="411" mass="44494">MVQTSSADASPNLRALLSRRALDLPDAPRLDNTEDVATRISFVYGFPDPESLPAAEVAAAAASVLEKNGRWALQYGDTAGYRGLMEALLAKLERDQGITAGRENMIVTAGGSQAMQLVLDALVDWGDTVITEAPTWLGAVQAFRNVGAEVVSVPVDGQGTDTGALERALVRLRDAGIQPKLIYVISNFQNPSGISTSVERRRRILELAREHGTLILEDDAYFDLRYEGASLPPIYALDDGASTMYLGTLSKTMGAGMRLGWLLAPPAVIGRLTALKIDGGTNVFGAHVAAEWLPDHLDAHVRELREIYRRRRDVMLASLERHMPAGTTWTRPEGGFFVWVTLPPGVDTTRMLPQACERGVEYLPGATCYADERGRDQLRLSFSFAADDTIDAGIGIIAEIAKGELSEAGRS</sequence>
<evidence type="ECO:0000313" key="8">
    <source>
        <dbReference type="EMBL" id="CAA9541211.1"/>
    </source>
</evidence>
<dbReference type="GO" id="GO:0008483">
    <property type="term" value="F:transaminase activity"/>
    <property type="evidence" value="ECO:0007669"/>
    <property type="project" value="UniProtKB-KW"/>
</dbReference>
<dbReference type="GO" id="GO:1901605">
    <property type="term" value="P:alpha-amino acid metabolic process"/>
    <property type="evidence" value="ECO:0007669"/>
    <property type="project" value="TreeGrafter"/>
</dbReference>
<evidence type="ECO:0000256" key="3">
    <source>
        <dbReference type="ARBA" id="ARBA00011738"/>
    </source>
</evidence>
<dbReference type="CDD" id="cd00609">
    <property type="entry name" value="AAT_like"/>
    <property type="match status" value="1"/>
</dbReference>
<keyword evidence="4" id="KW-0032">Aminotransferase</keyword>
<feature type="domain" description="Aminotransferase class I/classII large" evidence="7">
    <location>
        <begin position="53"/>
        <end position="382"/>
    </location>
</feature>
<organism evidence="8">
    <name type="scientific">uncultured Thermomicrobiales bacterium</name>
    <dbReference type="NCBI Taxonomy" id="1645740"/>
    <lineage>
        <taxon>Bacteria</taxon>
        <taxon>Pseudomonadati</taxon>
        <taxon>Thermomicrobiota</taxon>
        <taxon>Thermomicrobia</taxon>
        <taxon>Thermomicrobiales</taxon>
        <taxon>environmental samples</taxon>
    </lineage>
</organism>
<dbReference type="Pfam" id="PF00155">
    <property type="entry name" value="Aminotran_1_2"/>
    <property type="match status" value="1"/>
</dbReference>
<dbReference type="PANTHER" id="PTHR42790">
    <property type="entry name" value="AMINOTRANSFERASE"/>
    <property type="match status" value="1"/>
</dbReference>